<proteinExistence type="predicted"/>
<dbReference type="EMBL" id="BTGU01005023">
    <property type="protein sequence ID" value="GMN19168.1"/>
    <property type="molecule type" value="Genomic_DNA"/>
</dbReference>
<dbReference type="Proteomes" id="UP001187192">
    <property type="component" value="Unassembled WGS sequence"/>
</dbReference>
<gene>
    <name evidence="1" type="ORF">TIFTF001_046917</name>
</gene>
<comment type="caution">
    <text evidence="1">The sequence shown here is derived from an EMBL/GenBank/DDBJ whole genome shotgun (WGS) entry which is preliminary data.</text>
</comment>
<evidence type="ECO:0000313" key="1">
    <source>
        <dbReference type="EMBL" id="GMN19168.1"/>
    </source>
</evidence>
<keyword evidence="2" id="KW-1185">Reference proteome</keyword>
<evidence type="ECO:0000313" key="2">
    <source>
        <dbReference type="Proteomes" id="UP001187192"/>
    </source>
</evidence>
<name>A0AA87Z5F2_FICCA</name>
<sequence>MNPIVGAVQLRIPLDTPVLHLLELLRQRVAYGESAAAVRHVVRKMYVLQMALRRGPDVVELIVIVLPQNSDEIIGDEDGVVVAHNEPPHALHPQPQRLRHDSRDPDRRAVALGVFVPETRGVLGDLQWRQEKSVVVFLGFHALVNPNDASHFLRPPPQLDVVFPPVPELRRSSDSEDDVREAGFFLLGRRDFLGKENLGLAVDCEGFGVGVVGEVVGDESEGTGEEGEED</sequence>
<dbReference type="AlphaFoldDB" id="A0AA87Z5F2"/>
<reference evidence="1" key="1">
    <citation type="submission" date="2023-07" db="EMBL/GenBank/DDBJ databases">
        <title>draft genome sequence of fig (Ficus carica).</title>
        <authorList>
            <person name="Takahashi T."/>
            <person name="Nishimura K."/>
        </authorList>
    </citation>
    <scope>NUCLEOTIDE SEQUENCE</scope>
</reference>
<accession>A0AA87Z5F2</accession>
<organism evidence="1 2">
    <name type="scientific">Ficus carica</name>
    <name type="common">Common fig</name>
    <dbReference type="NCBI Taxonomy" id="3494"/>
    <lineage>
        <taxon>Eukaryota</taxon>
        <taxon>Viridiplantae</taxon>
        <taxon>Streptophyta</taxon>
        <taxon>Embryophyta</taxon>
        <taxon>Tracheophyta</taxon>
        <taxon>Spermatophyta</taxon>
        <taxon>Magnoliopsida</taxon>
        <taxon>eudicotyledons</taxon>
        <taxon>Gunneridae</taxon>
        <taxon>Pentapetalae</taxon>
        <taxon>rosids</taxon>
        <taxon>fabids</taxon>
        <taxon>Rosales</taxon>
        <taxon>Moraceae</taxon>
        <taxon>Ficeae</taxon>
        <taxon>Ficus</taxon>
    </lineage>
</organism>
<protein>
    <submittedName>
        <fullName evidence="1">Uncharacterized protein</fullName>
    </submittedName>
</protein>
<dbReference type="Gramene" id="FCD_00022927-RA">
    <property type="protein sequence ID" value="FCD_00022927-RA:cds"/>
    <property type="gene ID" value="FCD_00022927"/>
</dbReference>